<feature type="domain" description="AB hydrolase-1" evidence="1">
    <location>
        <begin position="5"/>
        <end position="216"/>
    </location>
</feature>
<sequence>MATYVLIPGAGCDPWYWHPVAEDLQGRGHEVVAVDLPCEDPSAGLDDYADAVVDAVGDQAGVVLVAHSLGGFTALLVCARIRVDLLVLLEAMIPAPGETLADWWTATGHGRAYREQAERDGRTAGDLMDDFLHDVPPHLAAGLRARPREQSDGPSHQPWPLDAWPDVPTRMLIGSEDRLFPVGFMRRVARERLGIVPDEIPAGHMPMLARPAELAERLESYRAGLAVGG</sequence>
<dbReference type="PANTHER" id="PTHR37017">
    <property type="entry name" value="AB HYDROLASE-1 DOMAIN-CONTAINING PROTEIN-RELATED"/>
    <property type="match status" value="1"/>
</dbReference>
<proteinExistence type="predicted"/>
<dbReference type="Gene3D" id="3.40.50.1820">
    <property type="entry name" value="alpha/beta hydrolase"/>
    <property type="match status" value="1"/>
</dbReference>
<evidence type="ECO:0000313" key="3">
    <source>
        <dbReference type="Proteomes" id="UP001595923"/>
    </source>
</evidence>
<keyword evidence="2" id="KW-0378">Hydrolase</keyword>
<keyword evidence="3" id="KW-1185">Reference proteome</keyword>
<evidence type="ECO:0000259" key="1">
    <source>
        <dbReference type="Pfam" id="PF12697"/>
    </source>
</evidence>
<dbReference type="PANTHER" id="PTHR37017:SF11">
    <property type="entry name" value="ESTERASE_LIPASE_THIOESTERASE DOMAIN-CONTAINING PROTEIN"/>
    <property type="match status" value="1"/>
</dbReference>
<name>A0ABV9DV96_9ACTN</name>
<reference evidence="3" key="1">
    <citation type="journal article" date="2019" name="Int. J. Syst. Evol. Microbiol.">
        <title>The Global Catalogue of Microorganisms (GCM) 10K type strain sequencing project: providing services to taxonomists for standard genome sequencing and annotation.</title>
        <authorList>
            <consortium name="The Broad Institute Genomics Platform"/>
            <consortium name="The Broad Institute Genome Sequencing Center for Infectious Disease"/>
            <person name="Wu L."/>
            <person name="Ma J."/>
        </authorList>
    </citation>
    <scope>NUCLEOTIDE SEQUENCE [LARGE SCALE GENOMIC DNA]</scope>
    <source>
        <strain evidence="3">XZYJ18</strain>
    </source>
</reference>
<dbReference type="EMBL" id="JBHSFQ010000010">
    <property type="protein sequence ID" value="MFC4562655.1"/>
    <property type="molecule type" value="Genomic_DNA"/>
</dbReference>
<evidence type="ECO:0000313" key="2">
    <source>
        <dbReference type="EMBL" id="MFC4562655.1"/>
    </source>
</evidence>
<gene>
    <name evidence="2" type="ORF">ACFO4E_12385</name>
</gene>
<protein>
    <submittedName>
        <fullName evidence="2">Alpha/beta fold hydrolase</fullName>
    </submittedName>
</protein>
<accession>A0ABV9DV96</accession>
<dbReference type="SUPFAM" id="SSF53474">
    <property type="entry name" value="alpha/beta-Hydrolases"/>
    <property type="match status" value="1"/>
</dbReference>
<organism evidence="2 3">
    <name type="scientific">Nocardiopsis mangrovi</name>
    <dbReference type="NCBI Taxonomy" id="1179818"/>
    <lineage>
        <taxon>Bacteria</taxon>
        <taxon>Bacillati</taxon>
        <taxon>Actinomycetota</taxon>
        <taxon>Actinomycetes</taxon>
        <taxon>Streptosporangiales</taxon>
        <taxon>Nocardiopsidaceae</taxon>
        <taxon>Nocardiopsis</taxon>
    </lineage>
</organism>
<dbReference type="InterPro" id="IPR000073">
    <property type="entry name" value="AB_hydrolase_1"/>
</dbReference>
<dbReference type="RefSeq" id="WP_378574046.1">
    <property type="nucleotide sequence ID" value="NZ_JBHSFQ010000010.1"/>
</dbReference>
<dbReference type="InterPro" id="IPR029058">
    <property type="entry name" value="AB_hydrolase_fold"/>
</dbReference>
<dbReference type="InterPro" id="IPR052897">
    <property type="entry name" value="Sec-Metab_Biosynth_Hydrolase"/>
</dbReference>
<comment type="caution">
    <text evidence="2">The sequence shown here is derived from an EMBL/GenBank/DDBJ whole genome shotgun (WGS) entry which is preliminary data.</text>
</comment>
<dbReference type="GO" id="GO:0016787">
    <property type="term" value="F:hydrolase activity"/>
    <property type="evidence" value="ECO:0007669"/>
    <property type="project" value="UniProtKB-KW"/>
</dbReference>
<dbReference type="Proteomes" id="UP001595923">
    <property type="component" value="Unassembled WGS sequence"/>
</dbReference>
<dbReference type="Pfam" id="PF12697">
    <property type="entry name" value="Abhydrolase_6"/>
    <property type="match status" value="1"/>
</dbReference>